<organism evidence="4 5">
    <name type="scientific">Hydrogenophaga electricum</name>
    <dbReference type="NCBI Taxonomy" id="1230953"/>
    <lineage>
        <taxon>Bacteria</taxon>
        <taxon>Pseudomonadati</taxon>
        <taxon>Pseudomonadota</taxon>
        <taxon>Betaproteobacteria</taxon>
        <taxon>Burkholderiales</taxon>
        <taxon>Comamonadaceae</taxon>
        <taxon>Hydrogenophaga</taxon>
    </lineage>
</organism>
<evidence type="ECO:0000313" key="4">
    <source>
        <dbReference type="EMBL" id="GLS15193.1"/>
    </source>
</evidence>
<dbReference type="PANTHER" id="PTHR43674:SF2">
    <property type="entry name" value="BETA-UREIDOPROPIONASE"/>
    <property type="match status" value="1"/>
</dbReference>
<evidence type="ECO:0000313" key="5">
    <source>
        <dbReference type="Proteomes" id="UP001156903"/>
    </source>
</evidence>
<comment type="caution">
    <text evidence="4">The sequence shown here is derived from an EMBL/GenBank/DDBJ whole genome shotgun (WGS) entry which is preliminary data.</text>
</comment>
<dbReference type="RefSeq" id="WP_284308171.1">
    <property type="nucleotide sequence ID" value="NZ_BSPB01000021.1"/>
</dbReference>
<name>A0ABQ6C4E7_9BURK</name>
<dbReference type="InterPro" id="IPR003010">
    <property type="entry name" value="C-N_Hydrolase"/>
</dbReference>
<dbReference type="Gene3D" id="3.60.110.10">
    <property type="entry name" value="Carbon-nitrogen hydrolase"/>
    <property type="match status" value="1"/>
</dbReference>
<sequence>MNVPDHDLRLALWQTPYAPPSGGTAEALRRLDAAAAQARAQGADWLLCPEMSLTGYAIGAERVAALAEASDGPLAQAVAVIARRHGLAIVYGYPERHPQGRPFNAVQAIGADGQRLANGRKSHLFGALDAAQFSPGETAPTAFTWRGWTLGLLICYDVEFPETVRALALQDADAVLVPTANMTGFDEVPEILVPARACENRLFVAYANACGAEGATVYGGESRVCGPDGRALLAAGRGQALQTVTLAAGQRRTALAHDQRPHRRPALYAALSQPRTG</sequence>
<dbReference type="InterPro" id="IPR001110">
    <property type="entry name" value="UPF0012_CS"/>
</dbReference>
<gene>
    <name evidence="4" type="ORF">GCM10007935_26260</name>
</gene>
<dbReference type="PROSITE" id="PS01227">
    <property type="entry name" value="UPF0012"/>
    <property type="match status" value="1"/>
</dbReference>
<keyword evidence="2 4" id="KW-0378">Hydrolase</keyword>
<dbReference type="InterPro" id="IPR036526">
    <property type="entry name" value="C-N_Hydrolase_sf"/>
</dbReference>
<dbReference type="PROSITE" id="PS50263">
    <property type="entry name" value="CN_HYDROLASE"/>
    <property type="match status" value="1"/>
</dbReference>
<protein>
    <submittedName>
        <fullName evidence="4">Carbon-nitrogen hydrolase</fullName>
    </submittedName>
</protein>
<dbReference type="Proteomes" id="UP001156903">
    <property type="component" value="Unassembled WGS sequence"/>
</dbReference>
<evidence type="ECO:0000256" key="1">
    <source>
        <dbReference type="ARBA" id="ARBA00010613"/>
    </source>
</evidence>
<dbReference type="SUPFAM" id="SSF56317">
    <property type="entry name" value="Carbon-nitrogen hydrolase"/>
    <property type="match status" value="1"/>
</dbReference>
<evidence type="ECO:0000259" key="3">
    <source>
        <dbReference type="PROSITE" id="PS50263"/>
    </source>
</evidence>
<dbReference type="Pfam" id="PF00795">
    <property type="entry name" value="CN_hydrolase"/>
    <property type="match status" value="1"/>
</dbReference>
<dbReference type="InterPro" id="IPR050345">
    <property type="entry name" value="Aliph_Amidase/BUP"/>
</dbReference>
<accession>A0ABQ6C4E7</accession>
<dbReference type="CDD" id="cd07576">
    <property type="entry name" value="R-amidase_like"/>
    <property type="match status" value="1"/>
</dbReference>
<dbReference type="PANTHER" id="PTHR43674">
    <property type="entry name" value="NITRILASE C965.09-RELATED"/>
    <property type="match status" value="1"/>
</dbReference>
<comment type="similarity">
    <text evidence="1">Belongs to the carbon-nitrogen hydrolase superfamily. NIT1/NIT2 family.</text>
</comment>
<feature type="domain" description="CN hydrolase" evidence="3">
    <location>
        <begin position="8"/>
        <end position="248"/>
    </location>
</feature>
<dbReference type="EMBL" id="BSPB01000021">
    <property type="protein sequence ID" value="GLS15193.1"/>
    <property type="molecule type" value="Genomic_DNA"/>
</dbReference>
<evidence type="ECO:0000256" key="2">
    <source>
        <dbReference type="ARBA" id="ARBA00022801"/>
    </source>
</evidence>
<reference evidence="5" key="1">
    <citation type="journal article" date="2019" name="Int. J. Syst. Evol. Microbiol.">
        <title>The Global Catalogue of Microorganisms (GCM) 10K type strain sequencing project: providing services to taxonomists for standard genome sequencing and annotation.</title>
        <authorList>
            <consortium name="The Broad Institute Genomics Platform"/>
            <consortium name="The Broad Institute Genome Sequencing Center for Infectious Disease"/>
            <person name="Wu L."/>
            <person name="Ma J."/>
        </authorList>
    </citation>
    <scope>NUCLEOTIDE SEQUENCE [LARGE SCALE GENOMIC DNA]</scope>
    <source>
        <strain evidence="5">NBRC 109341</strain>
    </source>
</reference>
<dbReference type="InterPro" id="IPR044083">
    <property type="entry name" value="RamA-like"/>
</dbReference>
<keyword evidence="5" id="KW-1185">Reference proteome</keyword>
<dbReference type="GO" id="GO:0016787">
    <property type="term" value="F:hydrolase activity"/>
    <property type="evidence" value="ECO:0007669"/>
    <property type="project" value="UniProtKB-KW"/>
</dbReference>
<proteinExistence type="inferred from homology"/>